<gene>
    <name evidence="2" type="ORF">PCAMFM013_S062g000027</name>
</gene>
<keyword evidence="3" id="KW-1185">Reference proteome</keyword>
<organism evidence="2 3">
    <name type="scientific">Penicillium camemberti (strain FM 013)</name>
    <dbReference type="NCBI Taxonomy" id="1429867"/>
    <lineage>
        <taxon>Eukaryota</taxon>
        <taxon>Fungi</taxon>
        <taxon>Dikarya</taxon>
        <taxon>Ascomycota</taxon>
        <taxon>Pezizomycotina</taxon>
        <taxon>Eurotiomycetes</taxon>
        <taxon>Eurotiomycetidae</taxon>
        <taxon>Eurotiales</taxon>
        <taxon>Aspergillaceae</taxon>
        <taxon>Penicillium</taxon>
    </lineage>
</organism>
<reference evidence="2 3" key="1">
    <citation type="journal article" date="2014" name="Nat. Commun.">
        <title>Multiple recent horizontal transfers of a large genomic region in cheese making fungi.</title>
        <authorList>
            <person name="Cheeseman K."/>
            <person name="Ropars J."/>
            <person name="Renault P."/>
            <person name="Dupont J."/>
            <person name="Gouzy J."/>
            <person name="Branca A."/>
            <person name="Abraham A.L."/>
            <person name="Ceppi M."/>
            <person name="Conseiller E."/>
            <person name="Debuchy R."/>
            <person name="Malagnac F."/>
            <person name="Goarin A."/>
            <person name="Silar P."/>
            <person name="Lacoste S."/>
            <person name="Sallet E."/>
            <person name="Bensimon A."/>
            <person name="Giraud T."/>
            <person name="Brygoo Y."/>
        </authorList>
    </citation>
    <scope>NUCLEOTIDE SEQUENCE [LARGE SCALE GENOMIC DNA]</scope>
    <source>
        <strain evidence="3">FM 013</strain>
    </source>
</reference>
<feature type="transmembrane region" description="Helical" evidence="1">
    <location>
        <begin position="161"/>
        <end position="180"/>
    </location>
</feature>
<keyword evidence="1" id="KW-1133">Transmembrane helix</keyword>
<dbReference type="EMBL" id="HG793195">
    <property type="protein sequence ID" value="CRL30888.1"/>
    <property type="molecule type" value="Genomic_DNA"/>
</dbReference>
<dbReference type="PANTHER" id="PTHR35043:SF8">
    <property type="entry name" value="DUF4220 DOMAIN-CONTAINING PROTEIN"/>
    <property type="match status" value="1"/>
</dbReference>
<feature type="transmembrane region" description="Helical" evidence="1">
    <location>
        <begin position="317"/>
        <end position="337"/>
    </location>
</feature>
<feature type="transmembrane region" description="Helical" evidence="1">
    <location>
        <begin position="186"/>
        <end position="206"/>
    </location>
</feature>
<feature type="transmembrane region" description="Helical" evidence="1">
    <location>
        <begin position="400"/>
        <end position="419"/>
    </location>
</feature>
<dbReference type="Proteomes" id="UP000053732">
    <property type="component" value="Unassembled WGS sequence"/>
</dbReference>
<protein>
    <submittedName>
        <fullName evidence="2">Str. FM013</fullName>
    </submittedName>
</protein>
<feature type="transmembrane region" description="Helical" evidence="1">
    <location>
        <begin position="61"/>
        <end position="82"/>
    </location>
</feature>
<dbReference type="AlphaFoldDB" id="A0A0G4PX59"/>
<name>A0A0G4PX59_PENC3</name>
<feature type="transmembrane region" description="Helical" evidence="1">
    <location>
        <begin position="24"/>
        <end position="45"/>
    </location>
</feature>
<keyword evidence="1" id="KW-0472">Membrane</keyword>
<evidence type="ECO:0000313" key="3">
    <source>
        <dbReference type="Proteomes" id="UP000053732"/>
    </source>
</evidence>
<keyword evidence="1" id="KW-0812">Transmembrane</keyword>
<accession>A0A0G4PX59</accession>
<dbReference type="STRING" id="1429867.A0A0G4PX59"/>
<dbReference type="PANTHER" id="PTHR35043">
    <property type="entry name" value="TRANSCRIPTION FACTOR DOMAIN-CONTAINING PROTEIN"/>
    <property type="match status" value="1"/>
</dbReference>
<feature type="transmembrane region" description="Helical" evidence="1">
    <location>
        <begin position="290"/>
        <end position="311"/>
    </location>
</feature>
<evidence type="ECO:0000313" key="2">
    <source>
        <dbReference type="EMBL" id="CRL30888.1"/>
    </source>
</evidence>
<sequence length="445" mass="51272">MDVISNNGTAGWVSGPNIRGTMDIIWSSLLTVFLCTWTAVCLNLPNPKDSQFQILSRRAKWMFWAIVSPELVLSVAIGQYASARRSVKRFRKLGMKEDRWTLRHGFYADMGGMLLQPKNSTPFLVNSRQLAYLVEKQYLECPQITQNEIWDKSKTDTLARLLSLGQATWLMIQLFGRFILKLPTTTLELSAGAIVICTFGTFICWMHKPSDVHTGIVLNMEASTAEILLEAGDIAATPYRHTPLDFVAKQSFTCSYDVMGFFGLRFDDRERPLRRFPDDRFPDIGTFEKFSLFCLTSAFASFHLIGWYFVFPSRVEQILWRVASSIVTGATVLYWVFETIAARQRFGRWDKYLVWLRMKHPPSQRQIDAEAALARQDTISRLDAFEKEQREAKPILRWEIMIILPIIFLYVSARGYMFVEVFVSLRQLPVGAFKTFEVADMLPHW</sequence>
<evidence type="ECO:0000256" key="1">
    <source>
        <dbReference type="SAM" id="Phobius"/>
    </source>
</evidence>
<proteinExistence type="predicted"/>